<dbReference type="CDD" id="cd03469">
    <property type="entry name" value="Rieske_RO_Alpha_N"/>
    <property type="match status" value="1"/>
</dbReference>
<keyword evidence="2" id="KW-0001">2Fe-2S</keyword>
<evidence type="ECO:0000256" key="1">
    <source>
        <dbReference type="ARBA" id="ARBA00001962"/>
    </source>
</evidence>
<reference evidence="9" key="1">
    <citation type="submission" date="2020-01" db="EMBL/GenBank/DDBJ databases">
        <title>'Steroidobacter agaridevorans' sp. nov., agar-degrading bacteria isolated from rhizosphere soils.</title>
        <authorList>
            <person name="Ikenaga M."/>
            <person name="Kataoka M."/>
            <person name="Murouchi A."/>
            <person name="Katsuragi S."/>
            <person name="Sakai M."/>
        </authorList>
    </citation>
    <scope>NUCLEOTIDE SEQUENCE [LARGE SCALE GENOMIC DNA]</scope>
    <source>
        <strain evidence="9">YU21-B</strain>
    </source>
</reference>
<evidence type="ECO:0000259" key="7">
    <source>
        <dbReference type="PROSITE" id="PS51296"/>
    </source>
</evidence>
<proteinExistence type="predicted"/>
<keyword evidence="6" id="KW-0411">Iron-sulfur</keyword>
<dbReference type="Proteomes" id="UP000445000">
    <property type="component" value="Unassembled WGS sequence"/>
</dbReference>
<dbReference type="SUPFAM" id="SSF50022">
    <property type="entry name" value="ISP domain"/>
    <property type="match status" value="1"/>
</dbReference>
<evidence type="ECO:0000256" key="3">
    <source>
        <dbReference type="ARBA" id="ARBA00022723"/>
    </source>
</evidence>
<dbReference type="SUPFAM" id="SSF55961">
    <property type="entry name" value="Bet v1-like"/>
    <property type="match status" value="1"/>
</dbReference>
<protein>
    <submittedName>
        <fullName evidence="8">(2Fe-2S) ferredoxin</fullName>
    </submittedName>
</protein>
<comment type="cofactor">
    <cofactor evidence="1">
        <name>Fe cation</name>
        <dbReference type="ChEBI" id="CHEBI:24875"/>
    </cofactor>
</comment>
<organism evidence="8 9">
    <name type="scientific">Steroidobacter agaridevorans</name>
    <dbReference type="NCBI Taxonomy" id="2695856"/>
    <lineage>
        <taxon>Bacteria</taxon>
        <taxon>Pseudomonadati</taxon>
        <taxon>Pseudomonadota</taxon>
        <taxon>Gammaproteobacteria</taxon>
        <taxon>Steroidobacterales</taxon>
        <taxon>Steroidobacteraceae</taxon>
        <taxon>Steroidobacter</taxon>
    </lineage>
</organism>
<dbReference type="PANTHER" id="PTHR43756:SF5">
    <property type="entry name" value="CHOLINE MONOOXYGENASE, CHLOROPLASTIC"/>
    <property type="match status" value="1"/>
</dbReference>
<name>A0A829YFG4_9GAMM</name>
<evidence type="ECO:0000313" key="9">
    <source>
        <dbReference type="Proteomes" id="UP000445000"/>
    </source>
</evidence>
<dbReference type="EMBL" id="BLJN01000004">
    <property type="protein sequence ID" value="GFE82077.1"/>
    <property type="molecule type" value="Genomic_DNA"/>
</dbReference>
<evidence type="ECO:0000256" key="5">
    <source>
        <dbReference type="ARBA" id="ARBA00023004"/>
    </source>
</evidence>
<dbReference type="RefSeq" id="WP_161813752.1">
    <property type="nucleotide sequence ID" value="NZ_BLJN01000004.1"/>
</dbReference>
<evidence type="ECO:0000256" key="4">
    <source>
        <dbReference type="ARBA" id="ARBA00023002"/>
    </source>
</evidence>
<dbReference type="GO" id="GO:0051537">
    <property type="term" value="F:2 iron, 2 sulfur cluster binding"/>
    <property type="evidence" value="ECO:0007669"/>
    <property type="project" value="UniProtKB-KW"/>
</dbReference>
<dbReference type="PRINTS" id="PR00090">
    <property type="entry name" value="RNGDIOXGNASE"/>
</dbReference>
<evidence type="ECO:0000256" key="2">
    <source>
        <dbReference type="ARBA" id="ARBA00022714"/>
    </source>
</evidence>
<keyword evidence="5" id="KW-0408">Iron</keyword>
<evidence type="ECO:0000313" key="8">
    <source>
        <dbReference type="EMBL" id="GFE82077.1"/>
    </source>
</evidence>
<dbReference type="InterPro" id="IPR017941">
    <property type="entry name" value="Rieske_2Fe-2S"/>
</dbReference>
<dbReference type="PANTHER" id="PTHR43756">
    <property type="entry name" value="CHOLINE MONOOXYGENASE, CHLOROPLASTIC"/>
    <property type="match status" value="1"/>
</dbReference>
<keyword evidence="3" id="KW-0479">Metal-binding</keyword>
<accession>A0A829YFG4</accession>
<dbReference type="Gene3D" id="2.102.10.10">
    <property type="entry name" value="Rieske [2Fe-2S] iron-sulphur domain"/>
    <property type="match status" value="1"/>
</dbReference>
<dbReference type="Pfam" id="PF00355">
    <property type="entry name" value="Rieske"/>
    <property type="match status" value="1"/>
</dbReference>
<gene>
    <name evidence="8" type="ORF">GCM10011487_40770</name>
</gene>
<dbReference type="AlphaFoldDB" id="A0A829YFG4"/>
<keyword evidence="4" id="KW-0560">Oxidoreductase</keyword>
<sequence length="390" mass="43463">MSQGTSSVRVDSNVAQRLIEHIRNKTTDTAPSELRIPIDQFVNPARADAEIALLKRLPVIVAHESELKDTGSYVTREVLGVALLIVRQSDGSVAAFHNMCRHRGGRVEQAAAGSKRVFMCQYHGWAYNSEGGNLRHVPYEESFGEIDRSCNGLKRFTTHVRHGFVLVELSSPPGRSIAGYFGPEVDAELAPWGLERSQIFLDKSFTLNINWKLVMDGAVDSMHPQFLHVGGVGKLVATHTAVFQAYGKHGKLFQPRRKLEQLVREGAELEGSSKYISSLLLLYPNALIIGAPDHVEFWTVWPVPGNPNQSTVHIRFLVRPEILSPEMESRINASWDILANAATQEDWPMEEFIQKNAQANPEGTFVYGKNERAAQHLHWQLIEDLGNGAS</sequence>
<dbReference type="InterPro" id="IPR036922">
    <property type="entry name" value="Rieske_2Fe-2S_sf"/>
</dbReference>
<dbReference type="GO" id="GO:0016491">
    <property type="term" value="F:oxidoreductase activity"/>
    <property type="evidence" value="ECO:0007669"/>
    <property type="project" value="UniProtKB-KW"/>
</dbReference>
<dbReference type="InterPro" id="IPR015879">
    <property type="entry name" value="Ring_hydroxy_dOase_asu_C_dom"/>
</dbReference>
<evidence type="ECO:0000256" key="6">
    <source>
        <dbReference type="ARBA" id="ARBA00023014"/>
    </source>
</evidence>
<feature type="domain" description="Rieske" evidence="7">
    <location>
        <begin position="59"/>
        <end position="167"/>
    </location>
</feature>
<keyword evidence="9" id="KW-1185">Reference proteome</keyword>
<dbReference type="GO" id="GO:0005506">
    <property type="term" value="F:iron ion binding"/>
    <property type="evidence" value="ECO:0007669"/>
    <property type="project" value="InterPro"/>
</dbReference>
<comment type="caution">
    <text evidence="8">The sequence shown here is derived from an EMBL/GenBank/DDBJ whole genome shotgun (WGS) entry which is preliminary data.</text>
</comment>
<dbReference type="Gene3D" id="3.90.380.10">
    <property type="entry name" value="Naphthalene 1,2-dioxygenase Alpha Subunit, Chain A, domain 1"/>
    <property type="match status" value="2"/>
</dbReference>
<dbReference type="PROSITE" id="PS51296">
    <property type="entry name" value="RIESKE"/>
    <property type="match status" value="1"/>
</dbReference>
<dbReference type="InterPro" id="IPR001663">
    <property type="entry name" value="Rng_hydr_dOase-A"/>
</dbReference>
<dbReference type="Pfam" id="PF00848">
    <property type="entry name" value="Ring_hydroxyl_A"/>
    <property type="match status" value="1"/>
</dbReference>